<accession>A0A7R7ZIE1</accession>
<dbReference type="Proteomes" id="UP000637239">
    <property type="component" value="Chromosome 1"/>
</dbReference>
<protein>
    <submittedName>
        <fullName evidence="1">Uncharacterized protein</fullName>
    </submittedName>
</protein>
<keyword evidence="2" id="KW-1185">Reference proteome</keyword>
<feature type="non-terminal residue" evidence="1">
    <location>
        <position position="1"/>
    </location>
</feature>
<reference evidence="1" key="2">
    <citation type="submission" date="2021-02" db="EMBL/GenBank/DDBJ databases">
        <title>Aspergillus chevalieri M1 genome sequence.</title>
        <authorList>
            <person name="Kadooka C."/>
            <person name="Mori K."/>
            <person name="Futagami T."/>
        </authorList>
    </citation>
    <scope>NUCLEOTIDE SEQUENCE</scope>
    <source>
        <strain evidence="1">M1</strain>
    </source>
</reference>
<dbReference type="KEGG" id="ache:ACHE_10565S"/>
<dbReference type="EMBL" id="AP024416">
    <property type="protein sequence ID" value="BCR83163.1"/>
    <property type="molecule type" value="Genomic_DNA"/>
</dbReference>
<evidence type="ECO:0000313" key="1">
    <source>
        <dbReference type="EMBL" id="BCR83163.1"/>
    </source>
</evidence>
<name>A0A7R7ZIE1_ASPCH</name>
<dbReference type="GeneID" id="66977522"/>
<proteinExistence type="predicted"/>
<reference evidence="1" key="1">
    <citation type="submission" date="2021-01" db="EMBL/GenBank/DDBJ databases">
        <authorList>
            <consortium name="Aspergillus chevalieri M1 genome sequencing consortium"/>
            <person name="Kazuki M."/>
            <person name="Futagami T."/>
        </authorList>
    </citation>
    <scope>NUCLEOTIDE SEQUENCE</scope>
    <source>
        <strain evidence="1">M1</strain>
    </source>
</reference>
<dbReference type="RefSeq" id="XP_043131685.1">
    <property type="nucleotide sequence ID" value="XM_043280686.1"/>
</dbReference>
<gene>
    <name evidence="1" type="ORF">ACHE_10565S</name>
</gene>
<evidence type="ECO:0000313" key="2">
    <source>
        <dbReference type="Proteomes" id="UP000637239"/>
    </source>
</evidence>
<sequence>YKRIRKTILVFWLRKITEPLHDQSLPKINVVVLIDCQSKVLSLRRHVVFRSNSLANCLQSTYKVDLILLGRTNCIQRACCLLTSNYFEVNLE</sequence>
<dbReference type="AlphaFoldDB" id="A0A7R7ZIE1"/>
<organism evidence="1 2">
    <name type="scientific">Aspergillus chevalieri</name>
    <name type="common">Eurotium chevalieri</name>
    <dbReference type="NCBI Taxonomy" id="182096"/>
    <lineage>
        <taxon>Eukaryota</taxon>
        <taxon>Fungi</taxon>
        <taxon>Dikarya</taxon>
        <taxon>Ascomycota</taxon>
        <taxon>Pezizomycotina</taxon>
        <taxon>Eurotiomycetes</taxon>
        <taxon>Eurotiomycetidae</taxon>
        <taxon>Eurotiales</taxon>
        <taxon>Aspergillaceae</taxon>
        <taxon>Aspergillus</taxon>
        <taxon>Aspergillus subgen. Aspergillus</taxon>
    </lineage>
</organism>